<organism evidence="3 4">
    <name type="scientific">Escallonia rubra</name>
    <dbReference type="NCBI Taxonomy" id="112253"/>
    <lineage>
        <taxon>Eukaryota</taxon>
        <taxon>Viridiplantae</taxon>
        <taxon>Streptophyta</taxon>
        <taxon>Embryophyta</taxon>
        <taxon>Tracheophyta</taxon>
        <taxon>Spermatophyta</taxon>
        <taxon>Magnoliopsida</taxon>
        <taxon>eudicotyledons</taxon>
        <taxon>Gunneridae</taxon>
        <taxon>Pentapetalae</taxon>
        <taxon>asterids</taxon>
        <taxon>campanulids</taxon>
        <taxon>Escalloniales</taxon>
        <taxon>Escalloniaceae</taxon>
        <taxon>Escallonia</taxon>
    </lineage>
</organism>
<keyword evidence="4" id="KW-1185">Reference proteome</keyword>
<evidence type="ECO:0000259" key="2">
    <source>
        <dbReference type="SMART" id="SM00666"/>
    </source>
</evidence>
<dbReference type="EMBL" id="JAVXUO010002523">
    <property type="protein sequence ID" value="KAK2972467.1"/>
    <property type="molecule type" value="Genomic_DNA"/>
</dbReference>
<protein>
    <recommendedName>
        <fullName evidence="2">PB1 domain-containing protein</fullName>
    </recommendedName>
</protein>
<dbReference type="InterPro" id="IPR053198">
    <property type="entry name" value="Gynoecium_Dev_Regulator"/>
</dbReference>
<proteinExistence type="predicted"/>
<dbReference type="SMART" id="SM00666">
    <property type="entry name" value="PB1"/>
    <property type="match status" value="1"/>
</dbReference>
<dbReference type="Pfam" id="PF00564">
    <property type="entry name" value="PB1"/>
    <property type="match status" value="1"/>
</dbReference>
<feature type="region of interest" description="Disordered" evidence="1">
    <location>
        <begin position="180"/>
        <end position="202"/>
    </location>
</feature>
<sequence>MSAEGGIPVELPATDSTPGSAAGSPKSRVKFLCSHGGKILPRPADGQLKYVGGETRVISVSRDINFPDFMKKLTYHTDGDVVLKYQLIPEDLDALVSVKSDEDLRHMLDEYDRHETDVTPRLRAYLFPARPIIIDSNQTGPLEPQAIDQRYIDAINGIVRSTTPSRLKLTPINISYASHSMSSACSSPRSPESSTTDPANHNESMLLHSYQNGQARIHRVHSSPSISNLTCQHQSHPPIQHYHHYYQSYRQPTHHHQQGYQPHKPPLDPHPHRGVAPEKIIKVRSVSRAESPRYQVDHVPHYYSWTPKHGGGSLCCNKCLHFDDYGGLTDRRIDGAESLPQSPRHAYF</sequence>
<reference evidence="3" key="1">
    <citation type="submission" date="2022-12" db="EMBL/GenBank/DDBJ databases">
        <title>Draft genome assemblies for two species of Escallonia (Escalloniales).</title>
        <authorList>
            <person name="Chanderbali A."/>
            <person name="Dervinis C."/>
            <person name="Anghel I."/>
            <person name="Soltis D."/>
            <person name="Soltis P."/>
            <person name="Zapata F."/>
        </authorList>
    </citation>
    <scope>NUCLEOTIDE SEQUENCE</scope>
    <source>
        <strain evidence="3">UCBG92.1500</strain>
        <tissue evidence="3">Leaf</tissue>
    </source>
</reference>
<evidence type="ECO:0000313" key="4">
    <source>
        <dbReference type="Proteomes" id="UP001187471"/>
    </source>
</evidence>
<feature type="region of interest" description="Disordered" evidence="1">
    <location>
        <begin position="1"/>
        <end position="27"/>
    </location>
</feature>
<dbReference type="PANTHER" id="PTHR31066:SF47">
    <property type="entry name" value="PB1 DOMAIN-CONTAINING PROTEIN"/>
    <property type="match status" value="1"/>
</dbReference>
<gene>
    <name evidence="3" type="ORF">RJ640_003893</name>
</gene>
<name>A0AA88UES5_9ASTE</name>
<dbReference type="InterPro" id="IPR000270">
    <property type="entry name" value="PB1_dom"/>
</dbReference>
<dbReference type="SUPFAM" id="SSF54277">
    <property type="entry name" value="CAD &amp; PB1 domains"/>
    <property type="match status" value="1"/>
</dbReference>
<evidence type="ECO:0000313" key="3">
    <source>
        <dbReference type="EMBL" id="KAK2972467.1"/>
    </source>
</evidence>
<comment type="caution">
    <text evidence="3">The sequence shown here is derived from an EMBL/GenBank/DDBJ whole genome shotgun (WGS) entry which is preliminary data.</text>
</comment>
<dbReference type="Gene3D" id="3.10.20.90">
    <property type="entry name" value="Phosphatidylinositol 3-kinase Catalytic Subunit, Chain A, domain 1"/>
    <property type="match status" value="1"/>
</dbReference>
<evidence type="ECO:0000256" key="1">
    <source>
        <dbReference type="SAM" id="MobiDB-lite"/>
    </source>
</evidence>
<dbReference type="AlphaFoldDB" id="A0AA88UES5"/>
<feature type="domain" description="PB1" evidence="2">
    <location>
        <begin position="43"/>
        <end position="129"/>
    </location>
</feature>
<feature type="compositionally biased region" description="Low complexity" evidence="1">
    <location>
        <begin position="180"/>
        <end position="194"/>
    </location>
</feature>
<dbReference type="Proteomes" id="UP001187471">
    <property type="component" value="Unassembled WGS sequence"/>
</dbReference>
<dbReference type="PANTHER" id="PTHR31066">
    <property type="entry name" value="OS05G0427100 PROTEIN-RELATED"/>
    <property type="match status" value="1"/>
</dbReference>
<dbReference type="CDD" id="cd06410">
    <property type="entry name" value="PB1_UP2"/>
    <property type="match status" value="1"/>
</dbReference>
<accession>A0AA88UES5</accession>